<sequence>MSMKNGTFELKSNDGDAHLGHEDFDSRAEIHFTEIFRRVCKTLDSVMQAVNDAKLDNDNIFKTLKVGGLTRIPKKQELSQEQFKQLDEAVANSAALLASNLAGDR</sequence>
<evidence type="ECO:0000256" key="3">
    <source>
        <dbReference type="ARBA" id="ARBA00022840"/>
    </source>
</evidence>
<keyword evidence="2" id="KW-0547">Nucleotide-binding</keyword>
<evidence type="ECO:0000256" key="2">
    <source>
        <dbReference type="ARBA" id="ARBA00022741"/>
    </source>
</evidence>
<proteinExistence type="inferred from homology"/>
<name>A0A0R3WCE7_TAEAS</name>
<reference evidence="4 5" key="2">
    <citation type="submission" date="2018-11" db="EMBL/GenBank/DDBJ databases">
        <authorList>
            <consortium name="Pathogen Informatics"/>
        </authorList>
    </citation>
    <scope>NUCLEOTIDE SEQUENCE [LARGE SCALE GENOMIC DNA]</scope>
</reference>
<dbReference type="InterPro" id="IPR043129">
    <property type="entry name" value="ATPase_NBD"/>
</dbReference>
<organism evidence="6">
    <name type="scientific">Taenia asiatica</name>
    <name type="common">Asian tapeworm</name>
    <dbReference type="NCBI Taxonomy" id="60517"/>
    <lineage>
        <taxon>Eukaryota</taxon>
        <taxon>Metazoa</taxon>
        <taxon>Spiralia</taxon>
        <taxon>Lophotrochozoa</taxon>
        <taxon>Platyhelminthes</taxon>
        <taxon>Cestoda</taxon>
        <taxon>Eucestoda</taxon>
        <taxon>Cyclophyllidea</taxon>
        <taxon>Taeniidae</taxon>
        <taxon>Taenia</taxon>
    </lineage>
</organism>
<dbReference type="InterPro" id="IPR013126">
    <property type="entry name" value="Hsp_70_fam"/>
</dbReference>
<dbReference type="Proteomes" id="UP000282613">
    <property type="component" value="Unassembled WGS sequence"/>
</dbReference>
<protein>
    <submittedName>
        <fullName evidence="6">Internal head protein</fullName>
    </submittedName>
</protein>
<dbReference type="WBParaSite" id="TASK_0000837501-mRNA-1">
    <property type="protein sequence ID" value="TASK_0000837501-mRNA-1"/>
    <property type="gene ID" value="TASK_0000837501"/>
</dbReference>
<dbReference type="STRING" id="60517.A0A0R3WCE7"/>
<dbReference type="Pfam" id="PF00012">
    <property type="entry name" value="HSP70"/>
    <property type="match status" value="1"/>
</dbReference>
<gene>
    <name evidence="4" type="ORF">TASK_LOCUS8376</name>
</gene>
<evidence type="ECO:0000256" key="1">
    <source>
        <dbReference type="ARBA" id="ARBA00007381"/>
    </source>
</evidence>
<comment type="similarity">
    <text evidence="1">Belongs to the heat shock protein 70 family.</text>
</comment>
<dbReference type="GO" id="GO:0140662">
    <property type="term" value="F:ATP-dependent protein folding chaperone"/>
    <property type="evidence" value="ECO:0007669"/>
    <property type="project" value="InterPro"/>
</dbReference>
<dbReference type="AlphaFoldDB" id="A0A0R3WCE7"/>
<keyword evidence="5" id="KW-1185">Reference proteome</keyword>
<keyword evidence="3" id="KW-0067">ATP-binding</keyword>
<accession>A0A0R3WCE7</accession>
<dbReference type="SUPFAM" id="SSF53067">
    <property type="entry name" value="Actin-like ATPase domain"/>
    <property type="match status" value="1"/>
</dbReference>
<dbReference type="EMBL" id="UYRS01018788">
    <property type="protein sequence ID" value="VDK40136.1"/>
    <property type="molecule type" value="Genomic_DNA"/>
</dbReference>
<dbReference type="GO" id="GO:0005524">
    <property type="term" value="F:ATP binding"/>
    <property type="evidence" value="ECO:0007669"/>
    <property type="project" value="UniProtKB-KW"/>
</dbReference>
<evidence type="ECO:0000313" key="6">
    <source>
        <dbReference type="WBParaSite" id="TASK_0000837501-mRNA-1"/>
    </source>
</evidence>
<reference evidence="6" key="1">
    <citation type="submission" date="2017-02" db="UniProtKB">
        <authorList>
            <consortium name="WormBaseParasite"/>
        </authorList>
    </citation>
    <scope>IDENTIFICATION</scope>
</reference>
<dbReference type="Gene3D" id="3.30.420.40">
    <property type="match status" value="1"/>
</dbReference>
<evidence type="ECO:0000313" key="4">
    <source>
        <dbReference type="EMBL" id="VDK40136.1"/>
    </source>
</evidence>
<dbReference type="PANTHER" id="PTHR19375">
    <property type="entry name" value="HEAT SHOCK PROTEIN 70KDA"/>
    <property type="match status" value="1"/>
</dbReference>
<evidence type="ECO:0000313" key="5">
    <source>
        <dbReference type="Proteomes" id="UP000282613"/>
    </source>
</evidence>